<dbReference type="Pfam" id="PF00440">
    <property type="entry name" value="TetR_N"/>
    <property type="match status" value="1"/>
</dbReference>
<dbReference type="InterPro" id="IPR050109">
    <property type="entry name" value="HTH-type_TetR-like_transc_reg"/>
</dbReference>
<evidence type="ECO:0000256" key="4">
    <source>
        <dbReference type="PROSITE-ProRule" id="PRU00335"/>
    </source>
</evidence>
<dbReference type="InterPro" id="IPR049445">
    <property type="entry name" value="TetR_SbtR-like_C"/>
</dbReference>
<name>A0A939PJU8_9ACTN</name>
<dbReference type="PROSITE" id="PS01081">
    <property type="entry name" value="HTH_TETR_1"/>
    <property type="match status" value="1"/>
</dbReference>
<keyword evidence="2 4" id="KW-0238">DNA-binding</keyword>
<dbReference type="AlphaFoldDB" id="A0A939PJU8"/>
<proteinExistence type="predicted"/>
<dbReference type="PANTHER" id="PTHR30055:SF234">
    <property type="entry name" value="HTH-TYPE TRANSCRIPTIONAL REGULATOR BETI"/>
    <property type="match status" value="1"/>
</dbReference>
<keyword evidence="7" id="KW-1185">Reference proteome</keyword>
<dbReference type="PROSITE" id="PS50977">
    <property type="entry name" value="HTH_TETR_2"/>
    <property type="match status" value="1"/>
</dbReference>
<evidence type="ECO:0000313" key="6">
    <source>
        <dbReference type="EMBL" id="MBO2453632.1"/>
    </source>
</evidence>
<dbReference type="SUPFAM" id="SSF46689">
    <property type="entry name" value="Homeodomain-like"/>
    <property type="match status" value="1"/>
</dbReference>
<dbReference type="EMBL" id="JAGEOJ010000021">
    <property type="protein sequence ID" value="MBO2453632.1"/>
    <property type="molecule type" value="Genomic_DNA"/>
</dbReference>
<dbReference type="RefSeq" id="WP_208261679.1">
    <property type="nucleotide sequence ID" value="NZ_JAGEOJ010000021.1"/>
</dbReference>
<evidence type="ECO:0000313" key="7">
    <source>
        <dbReference type="Proteomes" id="UP000669179"/>
    </source>
</evidence>
<dbReference type="InterPro" id="IPR036271">
    <property type="entry name" value="Tet_transcr_reg_TetR-rel_C_sf"/>
</dbReference>
<dbReference type="PRINTS" id="PR00455">
    <property type="entry name" value="HTHTETR"/>
</dbReference>
<gene>
    <name evidence="6" type="ORF">J4573_41540</name>
</gene>
<dbReference type="PANTHER" id="PTHR30055">
    <property type="entry name" value="HTH-TYPE TRANSCRIPTIONAL REGULATOR RUTR"/>
    <property type="match status" value="1"/>
</dbReference>
<dbReference type="Gene3D" id="1.10.357.10">
    <property type="entry name" value="Tetracycline Repressor, domain 2"/>
    <property type="match status" value="1"/>
</dbReference>
<evidence type="ECO:0000259" key="5">
    <source>
        <dbReference type="PROSITE" id="PS50977"/>
    </source>
</evidence>
<dbReference type="GO" id="GO:0003700">
    <property type="term" value="F:DNA-binding transcription factor activity"/>
    <property type="evidence" value="ECO:0007669"/>
    <property type="project" value="TreeGrafter"/>
</dbReference>
<dbReference type="Pfam" id="PF21597">
    <property type="entry name" value="TetR_C_43"/>
    <property type="match status" value="1"/>
</dbReference>
<protein>
    <submittedName>
        <fullName evidence="6">Helix-turn-helix transcriptional regulator</fullName>
    </submittedName>
</protein>
<reference evidence="6" key="1">
    <citation type="submission" date="2021-03" db="EMBL/GenBank/DDBJ databases">
        <authorList>
            <person name="Kanchanasin P."/>
            <person name="Saeng-In P."/>
            <person name="Phongsopitanun W."/>
            <person name="Yuki M."/>
            <person name="Kudo T."/>
            <person name="Ohkuma M."/>
            <person name="Tanasupawat S."/>
        </authorList>
    </citation>
    <scope>NUCLEOTIDE SEQUENCE</scope>
    <source>
        <strain evidence="6">GKU 128</strain>
    </source>
</reference>
<evidence type="ECO:0000256" key="1">
    <source>
        <dbReference type="ARBA" id="ARBA00023015"/>
    </source>
</evidence>
<accession>A0A939PJU8</accession>
<dbReference type="Proteomes" id="UP000669179">
    <property type="component" value="Unassembled WGS sequence"/>
</dbReference>
<dbReference type="SUPFAM" id="SSF48498">
    <property type="entry name" value="Tetracyclin repressor-like, C-terminal domain"/>
    <property type="match status" value="1"/>
</dbReference>
<feature type="domain" description="HTH tetR-type" evidence="5">
    <location>
        <begin position="8"/>
        <end position="67"/>
    </location>
</feature>
<dbReference type="InterPro" id="IPR009057">
    <property type="entry name" value="Homeodomain-like_sf"/>
</dbReference>
<dbReference type="GO" id="GO:0000976">
    <property type="term" value="F:transcription cis-regulatory region binding"/>
    <property type="evidence" value="ECO:0007669"/>
    <property type="project" value="TreeGrafter"/>
</dbReference>
<organism evidence="6 7">
    <name type="scientific">Actinomadura barringtoniae</name>
    <dbReference type="NCBI Taxonomy" id="1427535"/>
    <lineage>
        <taxon>Bacteria</taxon>
        <taxon>Bacillati</taxon>
        <taxon>Actinomycetota</taxon>
        <taxon>Actinomycetes</taxon>
        <taxon>Streptosporangiales</taxon>
        <taxon>Thermomonosporaceae</taxon>
        <taxon>Actinomadura</taxon>
    </lineage>
</organism>
<sequence length="182" mass="19262">MPQRADARRNRARILAAAEEVFAERGPSASTEEVAARAGLAIGTIFRHFPTKQALLQAIMKGLLERLTGEAEELASADGAGGLFTFFSRTVEQAAHKKTVVELLAQNGDDLQIAGAVQLLNGGIAKLLSRAQEAGAVRAEVRTDEVVALLAAACQGAVHGGWDLDLRQRTLAVIFNGLAPPR</sequence>
<dbReference type="InterPro" id="IPR023772">
    <property type="entry name" value="DNA-bd_HTH_TetR-type_CS"/>
</dbReference>
<evidence type="ECO:0000256" key="3">
    <source>
        <dbReference type="ARBA" id="ARBA00023163"/>
    </source>
</evidence>
<keyword evidence="3" id="KW-0804">Transcription</keyword>
<evidence type="ECO:0000256" key="2">
    <source>
        <dbReference type="ARBA" id="ARBA00023125"/>
    </source>
</evidence>
<dbReference type="InterPro" id="IPR001647">
    <property type="entry name" value="HTH_TetR"/>
</dbReference>
<keyword evidence="1" id="KW-0805">Transcription regulation</keyword>
<feature type="DNA-binding region" description="H-T-H motif" evidence="4">
    <location>
        <begin position="30"/>
        <end position="49"/>
    </location>
</feature>
<comment type="caution">
    <text evidence="6">The sequence shown here is derived from an EMBL/GenBank/DDBJ whole genome shotgun (WGS) entry which is preliminary data.</text>
</comment>